<dbReference type="GO" id="GO:0004806">
    <property type="term" value="F:triacylglycerol lipase activity"/>
    <property type="evidence" value="ECO:0007669"/>
    <property type="project" value="InterPro"/>
</dbReference>
<dbReference type="EMBL" id="WBVM01000001">
    <property type="protein sequence ID" value="KAB2813244.1"/>
    <property type="molecule type" value="Genomic_DNA"/>
</dbReference>
<evidence type="ECO:0000256" key="1">
    <source>
        <dbReference type="SAM" id="Phobius"/>
    </source>
</evidence>
<dbReference type="InterPro" id="IPR005325">
    <property type="entry name" value="DUF308_memb"/>
</dbReference>
<dbReference type="InterPro" id="IPR029058">
    <property type="entry name" value="AB_hydrolase_fold"/>
</dbReference>
<dbReference type="Pfam" id="PF03583">
    <property type="entry name" value="LIP"/>
    <property type="match status" value="1"/>
</dbReference>
<organism evidence="2 3">
    <name type="scientific">Nocardioides simplex</name>
    <name type="common">Arthrobacter simplex</name>
    <dbReference type="NCBI Taxonomy" id="2045"/>
    <lineage>
        <taxon>Bacteria</taxon>
        <taxon>Bacillati</taxon>
        <taxon>Actinomycetota</taxon>
        <taxon>Actinomycetes</taxon>
        <taxon>Propionibacteriales</taxon>
        <taxon>Nocardioidaceae</taxon>
        <taxon>Pimelobacter</taxon>
    </lineage>
</organism>
<dbReference type="InterPro" id="IPR005152">
    <property type="entry name" value="Lipase_secreted"/>
</dbReference>
<keyword evidence="1" id="KW-0472">Membrane</keyword>
<dbReference type="Gene3D" id="1.10.260.130">
    <property type="match status" value="1"/>
</dbReference>
<dbReference type="SUPFAM" id="SSF53474">
    <property type="entry name" value="alpha/beta-Hydrolases"/>
    <property type="match status" value="1"/>
</dbReference>
<sequence>MKLSSGPRWEAGWRRPPGITPSAPAAGVKAYAAVVAIPPAVLLAARTTTALVLVALGAVLAVRPFTSLAVLLLLLVVGLVVLAAGELVDLPDDPVHRRLAQARAAVAVLAAVVLVLWTGAGIAAVVVVVGAGLLGHGVLELWTARRLHATERWSAALGGIASVALGLLALTWPDVSVVLIGVLFGVRLVLLGDRVLFGRRRRDRRSVAGSALVAALALALLVLGLTLDRAAPRPDAFYSAPASVPSEPGRLLRSEPFTRDIPDGAQAWRILYTTTLDDGVPALASGLVVVPRERSGPLPVVAWAHGTTGAARGCAPTVGEPFESGAFYALDDVLDRGWGLVATDYPGLGTAGPHPYLIGQGEGRSVLDATRAARELTAAGLGEQTVVWGHSQGGHAALWAGALAPSYAPDVRLDGVAALAPAANLPALVDSLDEVTGGEIFASYVIDAYARAYDDIRLADYVRPAARPIVRETAARCLGEPSMLVSVATVLSLDKPIWSHDPGAGSLAVRLRENVPTGPVAAPLLLAQGAADELVTPAAQDAYVADRCTGGQPVDHRTYPGRDHVGLVEADSPAIADLLTWTEERFAGQPGRDTCS</sequence>
<dbReference type="Gene3D" id="3.40.50.1820">
    <property type="entry name" value="alpha/beta hydrolase"/>
    <property type="match status" value="1"/>
</dbReference>
<dbReference type="PANTHER" id="PTHR34853:SF1">
    <property type="entry name" value="LIPASE 5"/>
    <property type="match status" value="1"/>
</dbReference>
<feature type="transmembrane region" description="Helical" evidence="1">
    <location>
        <begin position="105"/>
        <end position="134"/>
    </location>
</feature>
<dbReference type="GO" id="GO:0016042">
    <property type="term" value="P:lipid catabolic process"/>
    <property type="evidence" value="ECO:0007669"/>
    <property type="project" value="InterPro"/>
</dbReference>
<keyword evidence="2" id="KW-0378">Hydrolase</keyword>
<dbReference type="Proteomes" id="UP000449906">
    <property type="component" value="Unassembled WGS sequence"/>
</dbReference>
<comment type="caution">
    <text evidence="2">The sequence shown here is derived from an EMBL/GenBank/DDBJ whole genome shotgun (WGS) entry which is preliminary data.</text>
</comment>
<keyword evidence="1" id="KW-1133">Transmembrane helix</keyword>
<gene>
    <name evidence="2" type="ORF">F9L07_16370</name>
</gene>
<feature type="transmembrane region" description="Helical" evidence="1">
    <location>
        <begin position="155"/>
        <end position="172"/>
    </location>
</feature>
<feature type="transmembrane region" description="Helical" evidence="1">
    <location>
        <begin position="209"/>
        <end position="227"/>
    </location>
</feature>
<feature type="transmembrane region" description="Helical" evidence="1">
    <location>
        <begin position="178"/>
        <end position="197"/>
    </location>
</feature>
<dbReference type="AlphaFoldDB" id="A0A7J5E5Q3"/>
<keyword evidence="1" id="KW-0812">Transmembrane</keyword>
<accession>A0A7J5E5Q3</accession>
<feature type="transmembrane region" description="Helical" evidence="1">
    <location>
        <begin position="68"/>
        <end position="85"/>
    </location>
</feature>
<proteinExistence type="predicted"/>
<feature type="transmembrane region" description="Helical" evidence="1">
    <location>
        <begin position="30"/>
        <end position="56"/>
    </location>
</feature>
<name>A0A7J5E5Q3_NOCSI</name>
<evidence type="ECO:0000313" key="2">
    <source>
        <dbReference type="EMBL" id="KAB2813244.1"/>
    </source>
</evidence>
<evidence type="ECO:0000313" key="3">
    <source>
        <dbReference type="Proteomes" id="UP000449906"/>
    </source>
</evidence>
<dbReference type="Pfam" id="PF03729">
    <property type="entry name" value="DUF308"/>
    <property type="match status" value="1"/>
</dbReference>
<dbReference type="PANTHER" id="PTHR34853">
    <property type="match status" value="1"/>
</dbReference>
<protein>
    <submittedName>
        <fullName evidence="2">Alpha/beta fold hydrolase</fullName>
    </submittedName>
</protein>
<reference evidence="2 3" key="1">
    <citation type="submission" date="2019-09" db="EMBL/GenBank/DDBJ databases">
        <title>Pimelobacter sp. isolated from Paulinella.</title>
        <authorList>
            <person name="Jeong S.E."/>
        </authorList>
    </citation>
    <scope>NUCLEOTIDE SEQUENCE [LARGE SCALE GENOMIC DNA]</scope>
    <source>
        <strain evidence="2 3">Pch-N</strain>
    </source>
</reference>